<dbReference type="PaxDb" id="6239-Y71H2AM.13"/>
<dbReference type="Pfam" id="PF00135">
    <property type="entry name" value="COesterase"/>
    <property type="match status" value="1"/>
</dbReference>
<dbReference type="OrthoDB" id="3200163at2759"/>
<evidence type="ECO:0000313" key="3">
    <source>
        <dbReference type="Proteomes" id="UP000001940"/>
    </source>
</evidence>
<keyword evidence="5" id="KW-1267">Proteomics identification</keyword>
<dbReference type="PhylomeDB" id="Q9BL43"/>
<evidence type="ECO:0000313" key="2">
    <source>
        <dbReference type="EMBL" id="CCD73867.1"/>
    </source>
</evidence>
<dbReference type="STRING" id="6239.Y71H2AM.13.1"/>
<evidence type="ECO:0000313" key="4">
    <source>
        <dbReference type="WormBase" id="Y71H2AM.13"/>
    </source>
</evidence>
<dbReference type="EMBL" id="BX284603">
    <property type="protein sequence ID" value="CCD73867.1"/>
    <property type="molecule type" value="Genomic_DNA"/>
</dbReference>
<dbReference type="ESTHER" id="caeel-Y71H2AM.K">
    <property type="family name" value="Carb_B_Nematoda"/>
</dbReference>
<dbReference type="PANTHER" id="PTHR44590:SF3">
    <property type="entry name" value="CARBOXYLESTERASE TYPE B DOMAIN-CONTAINING PROTEIN"/>
    <property type="match status" value="1"/>
</dbReference>
<dbReference type="GeneID" id="175390"/>
<dbReference type="Proteomes" id="UP000001940">
    <property type="component" value="Chromosome III"/>
</dbReference>
<evidence type="ECO:0000259" key="1">
    <source>
        <dbReference type="Pfam" id="PF00135"/>
    </source>
</evidence>
<name>Q9BL43_CAEEL</name>
<dbReference type="HOGENOM" id="CLU_006586_13_3_1"/>
<feature type="domain" description="Carboxylesterase type B" evidence="1">
    <location>
        <begin position="16"/>
        <end position="532"/>
    </location>
</feature>
<dbReference type="RefSeq" id="NP_497609.1">
    <property type="nucleotide sequence ID" value="NM_065208.8"/>
</dbReference>
<dbReference type="SUPFAM" id="SSF53474">
    <property type="entry name" value="alpha/beta-Hydrolases"/>
    <property type="match status" value="1"/>
</dbReference>
<accession>Q9BL43</accession>
<evidence type="ECO:0007829" key="5">
    <source>
        <dbReference type="PeptideAtlas" id="Q9BL43"/>
    </source>
</evidence>
<gene>
    <name evidence="2 4" type="primary">cest-25</name>
    <name evidence="2" type="ORF">CELE_Y71H2AM.13</name>
    <name evidence="4" type="ORF">Y71H2AM.13</name>
</gene>
<dbReference type="KEGG" id="cel:CELE_Y71H2AM.13"/>
<keyword evidence="3" id="KW-1185">Reference proteome</keyword>
<dbReference type="SMR" id="Q9BL43"/>
<organism evidence="2 3">
    <name type="scientific">Caenorhabditis elegans</name>
    <dbReference type="NCBI Taxonomy" id="6239"/>
    <lineage>
        <taxon>Eukaryota</taxon>
        <taxon>Metazoa</taxon>
        <taxon>Ecdysozoa</taxon>
        <taxon>Nematoda</taxon>
        <taxon>Chromadorea</taxon>
        <taxon>Rhabditida</taxon>
        <taxon>Rhabditina</taxon>
        <taxon>Rhabditomorpha</taxon>
        <taxon>Rhabditoidea</taxon>
        <taxon>Rhabditidae</taxon>
        <taxon>Peloderinae</taxon>
        <taxon>Caenorhabditis</taxon>
    </lineage>
</organism>
<dbReference type="InterPro" id="IPR029058">
    <property type="entry name" value="AB_hydrolase_fold"/>
</dbReference>
<dbReference type="PeptideAtlas" id="Q9BL43"/>
<dbReference type="WormBase" id="Y71H2AM.13">
    <property type="protein sequence ID" value="CE22953"/>
    <property type="gene ID" value="WBGene00022178"/>
    <property type="gene designation" value="cest-25"/>
</dbReference>
<dbReference type="CTD" id="175390"/>
<dbReference type="AlphaFoldDB" id="Q9BL43"/>
<dbReference type="eggNOG" id="KOG1516">
    <property type="taxonomic scope" value="Eukaryota"/>
</dbReference>
<dbReference type="InterPro" id="IPR002018">
    <property type="entry name" value="CarbesteraseB"/>
</dbReference>
<dbReference type="Bgee" id="WBGene00022178">
    <property type="expression patterns" value="Expressed in material anatomical entity and 5 other cell types or tissues"/>
</dbReference>
<dbReference type="AGR" id="WB:WBGene00022178"/>
<sequence>MGGTVSKHTTPHYPPSRQVLTSYGPIEGRRLIHEGEKQVDAFQGIPYAAPPIGNLRFALPQPHEKWTEVRETKSFGARGIQKDHVLSPKTSPQSEDNLTLNIFTPVWTPKNETGFPVILYIHGGGFVSDSAHKYGDMSICQHLVTKDVVVVTIQYRLGFLGFWTTGDSSIPDNVALHDMVFALKWVKENIGLFNGDPNNITLMGQSAGGASVDFLSISPVSRDLFQKVIPMGGNASCSWAIHPRPLNACRNRAQEIGVFDGMNTLDWVEKLRELPADKFASALNMEAVDTKTDPELLIGPKYDNLFIPRPVMELRKEAPMKPRLLGCAKSEGLVFAFFGLNTKHPLHAVQQDVSAILSEKLFPLKARDYQEKALEKLIEIGTDHSKEEWQRAMVDLKGDSFLNVGIQQNVLDVLETQPSTPIYMYSFDYCNPKAYGIMGFKLPFKDATHCTDISYVVGNHIVNSFDFNEEDYKMIEITTRLWTNFAKYGNPNGEGDDVAHLEEKWEPATIESPQTHMALTLQPKLHHVYKQGRPLFMAKLLKEARPPPNL</sequence>
<dbReference type="InParanoid" id="Q9BL43"/>
<dbReference type="FunCoup" id="Q9BL43">
    <property type="interactions" value="11"/>
</dbReference>
<reference evidence="2 3" key="1">
    <citation type="journal article" date="1998" name="Science">
        <title>Genome sequence of the nematode C. elegans: a platform for investigating biology.</title>
        <authorList>
            <consortium name="The C. elegans sequencing consortium"/>
            <person name="Sulson J.E."/>
            <person name="Waterston R."/>
        </authorList>
    </citation>
    <scope>NUCLEOTIDE SEQUENCE [LARGE SCALE GENOMIC DNA]</scope>
    <source>
        <strain evidence="2 3">Bristol N2</strain>
    </source>
</reference>
<proteinExistence type="evidence at protein level"/>
<dbReference type="Gene3D" id="3.40.50.1820">
    <property type="entry name" value="alpha/beta hydrolase"/>
    <property type="match status" value="1"/>
</dbReference>
<protein>
    <submittedName>
        <fullName evidence="2">Carboxylesterase type B domain-containing protein</fullName>
    </submittedName>
</protein>
<dbReference type="PANTHER" id="PTHR44590">
    <property type="entry name" value="CARBOXYLIC ESTER HYDROLASE-RELATED"/>
    <property type="match status" value="1"/>
</dbReference>
<dbReference type="OMA" id="CTDISYV"/>
<dbReference type="UCSC" id="Y71H2AM.13.1">
    <property type="organism name" value="c. elegans"/>
</dbReference>